<keyword evidence="3" id="KW-1185">Reference proteome</keyword>
<organism evidence="2 3">
    <name type="scientific">Streptomyces mordarskii</name>
    <dbReference type="NCBI Taxonomy" id="1226758"/>
    <lineage>
        <taxon>Bacteria</taxon>
        <taxon>Bacillati</taxon>
        <taxon>Actinomycetota</taxon>
        <taxon>Actinomycetes</taxon>
        <taxon>Kitasatosporales</taxon>
        <taxon>Streptomycetaceae</taxon>
        <taxon>Streptomyces</taxon>
    </lineage>
</organism>
<dbReference type="InterPro" id="IPR052704">
    <property type="entry name" value="ECF_Sigma-70_Domain"/>
</dbReference>
<dbReference type="InterPro" id="IPR032710">
    <property type="entry name" value="NTF2-like_dom_sf"/>
</dbReference>
<proteinExistence type="predicted"/>
<evidence type="ECO:0000259" key="1">
    <source>
        <dbReference type="Pfam" id="PF12680"/>
    </source>
</evidence>
<protein>
    <recommendedName>
        <fullName evidence="1">SnoaL-like domain-containing protein</fullName>
    </recommendedName>
</protein>
<sequence length="184" mass="19215">MQSAVVLGVVHGYEIGHEAILSGAGRASGAVRQLAHRAKERVEARRPRYDLDRSTQRIVTERFLDAAIGGDLDALMDVLAPEVVMWSDGGGKRRAALRVVEGRDEVARPVAAVSARLPPFDARPVQLNGAPGVVLSVGGTLYAAGCSTPRPTASGCAASTFDLGQCSGVYAGGEGHLRTVLTRA</sequence>
<reference evidence="3" key="1">
    <citation type="journal article" date="2019" name="Int. J. Syst. Evol. Microbiol.">
        <title>The Global Catalogue of Microorganisms (GCM) 10K type strain sequencing project: providing services to taxonomists for standard genome sequencing and annotation.</title>
        <authorList>
            <consortium name="The Broad Institute Genomics Platform"/>
            <consortium name="The Broad Institute Genome Sequencing Center for Infectious Disease"/>
            <person name="Wu L."/>
            <person name="Ma J."/>
        </authorList>
    </citation>
    <scope>NUCLEOTIDE SEQUENCE [LARGE SCALE GENOMIC DNA]</scope>
    <source>
        <strain evidence="3">JCM 5052</strain>
    </source>
</reference>
<evidence type="ECO:0000313" key="2">
    <source>
        <dbReference type="EMBL" id="GAA0550368.1"/>
    </source>
</evidence>
<dbReference type="EMBL" id="BAAABZ010000059">
    <property type="protein sequence ID" value="GAA0550368.1"/>
    <property type="molecule type" value="Genomic_DNA"/>
</dbReference>
<dbReference type="Pfam" id="PF12680">
    <property type="entry name" value="SnoaL_2"/>
    <property type="match status" value="1"/>
</dbReference>
<dbReference type="Proteomes" id="UP001501576">
    <property type="component" value="Unassembled WGS sequence"/>
</dbReference>
<dbReference type="RefSeq" id="WP_210564893.1">
    <property type="nucleotide sequence ID" value="NZ_BAAABZ010000059.1"/>
</dbReference>
<comment type="caution">
    <text evidence="2">The sequence shown here is derived from an EMBL/GenBank/DDBJ whole genome shotgun (WGS) entry which is preliminary data.</text>
</comment>
<dbReference type="SUPFAM" id="SSF54427">
    <property type="entry name" value="NTF2-like"/>
    <property type="match status" value="1"/>
</dbReference>
<dbReference type="PANTHER" id="PTHR30173">
    <property type="entry name" value="SIGMA 19 FACTOR"/>
    <property type="match status" value="1"/>
</dbReference>
<dbReference type="PANTHER" id="PTHR30173:SF36">
    <property type="entry name" value="ECF RNA POLYMERASE SIGMA FACTOR SIGJ"/>
    <property type="match status" value="1"/>
</dbReference>
<evidence type="ECO:0000313" key="3">
    <source>
        <dbReference type="Proteomes" id="UP001501576"/>
    </source>
</evidence>
<dbReference type="InterPro" id="IPR037401">
    <property type="entry name" value="SnoaL-like"/>
</dbReference>
<dbReference type="Gene3D" id="3.10.450.50">
    <property type="match status" value="1"/>
</dbReference>
<feature type="domain" description="SnoaL-like" evidence="1">
    <location>
        <begin position="61"/>
        <end position="130"/>
    </location>
</feature>
<accession>A0ABP3NR56</accession>
<name>A0ABP3NR56_9ACTN</name>
<gene>
    <name evidence="2" type="ORF">GCM10010390_60710</name>
</gene>